<dbReference type="GO" id="GO:0051087">
    <property type="term" value="F:protein-folding chaperone binding"/>
    <property type="evidence" value="ECO:0007669"/>
    <property type="project" value="TreeGrafter"/>
</dbReference>
<evidence type="ECO:0000256" key="1">
    <source>
        <dbReference type="ARBA" id="ARBA00000900"/>
    </source>
</evidence>
<dbReference type="CDD" id="cd16654">
    <property type="entry name" value="RING-Ubox_CHIP"/>
    <property type="match status" value="1"/>
</dbReference>
<dbReference type="InterPro" id="IPR019734">
    <property type="entry name" value="TPR_rpt"/>
</dbReference>
<dbReference type="InterPro" id="IPR041312">
    <property type="entry name" value="CHIP_TPR_N"/>
</dbReference>
<evidence type="ECO:0000313" key="9">
    <source>
        <dbReference type="Proteomes" id="UP000708208"/>
    </source>
</evidence>
<dbReference type="PANTHER" id="PTHR46803">
    <property type="entry name" value="E3 UBIQUITIN-PROTEIN LIGASE CHIP"/>
    <property type="match status" value="1"/>
</dbReference>
<dbReference type="PROSITE" id="PS51698">
    <property type="entry name" value="U_BOX"/>
    <property type="match status" value="1"/>
</dbReference>
<dbReference type="InterPro" id="IPR045202">
    <property type="entry name" value="CHIP_RING-Ubox"/>
</dbReference>
<evidence type="ECO:0000256" key="6">
    <source>
        <dbReference type="ARBA" id="ARBA00022803"/>
    </source>
</evidence>
<name>A0A8J2JPB5_9HEXA</name>
<sequence>MLLNFYLRNDKERRHEHRLHVLFNDGALNIFGKGTSFRKTVFSSIVHFKYNSRGFTSKSLRYTTMNQGKKRSYGVLLNDVEMKEKGNRFFAARKYEEAWQCYTNAITKNPSNPQYYTNRALTGLRLNRFLDVIADCRAALELDSACVKGHFFMGQAMCETDNLDDGVKHLQRAIDLAKEQRLNYGDEMTQTLRNWRKRRFSIQEEKRLSEELELQGYLSRLIREDRDRKVEEIKDKHGASKGTDPVDPDVQEKYKVVEQFADQCMSDLNNMFAALDDRRRKREIPDYLCGKISFEILRDPVVTPSGITYERKDIEEHLMRVGHFDPITRVNLTADQLIPNYAMKEVVDAFLSENEWALDF</sequence>
<proteinExistence type="predicted"/>
<comment type="caution">
    <text evidence="8">The sequence shown here is derived from an EMBL/GenBank/DDBJ whole genome shotgun (WGS) entry which is preliminary data.</text>
</comment>
<dbReference type="FunFam" id="3.30.40.10:FF:000124">
    <property type="entry name" value="STIP1 homology and U box-containing protein 1"/>
    <property type="match status" value="1"/>
</dbReference>
<evidence type="ECO:0000256" key="2">
    <source>
        <dbReference type="ARBA" id="ARBA00012483"/>
    </source>
</evidence>
<dbReference type="Pfam" id="PF04564">
    <property type="entry name" value="U-box"/>
    <property type="match status" value="1"/>
</dbReference>
<keyword evidence="4" id="KW-0677">Repeat</keyword>
<dbReference type="Pfam" id="PF13414">
    <property type="entry name" value="TPR_11"/>
    <property type="match status" value="1"/>
</dbReference>
<dbReference type="SMART" id="SM00028">
    <property type="entry name" value="TPR"/>
    <property type="match status" value="3"/>
</dbReference>
<reference evidence="8" key="1">
    <citation type="submission" date="2021-06" db="EMBL/GenBank/DDBJ databases">
        <authorList>
            <person name="Hodson N. C."/>
            <person name="Mongue J. A."/>
            <person name="Jaron S. K."/>
        </authorList>
    </citation>
    <scope>NUCLEOTIDE SEQUENCE</scope>
</reference>
<dbReference type="OrthoDB" id="629492at2759"/>
<feature type="domain" description="U-box" evidence="7">
    <location>
        <begin position="283"/>
        <end position="357"/>
    </location>
</feature>
<protein>
    <recommendedName>
        <fullName evidence="2">RING-type E3 ubiquitin transferase</fullName>
        <ecNumber evidence="2">2.3.2.27</ecNumber>
    </recommendedName>
</protein>
<organism evidence="8 9">
    <name type="scientific">Allacma fusca</name>
    <dbReference type="NCBI Taxonomy" id="39272"/>
    <lineage>
        <taxon>Eukaryota</taxon>
        <taxon>Metazoa</taxon>
        <taxon>Ecdysozoa</taxon>
        <taxon>Arthropoda</taxon>
        <taxon>Hexapoda</taxon>
        <taxon>Collembola</taxon>
        <taxon>Symphypleona</taxon>
        <taxon>Sminthuridae</taxon>
        <taxon>Allacma</taxon>
    </lineage>
</organism>
<dbReference type="PANTHER" id="PTHR46803:SF2">
    <property type="entry name" value="E3 UBIQUITIN-PROTEIN LIGASE CHIP"/>
    <property type="match status" value="1"/>
</dbReference>
<dbReference type="GO" id="GO:0000209">
    <property type="term" value="P:protein polyubiquitination"/>
    <property type="evidence" value="ECO:0007669"/>
    <property type="project" value="TreeGrafter"/>
</dbReference>
<dbReference type="Pfam" id="PF18391">
    <property type="entry name" value="CHIP_TPR_N"/>
    <property type="match status" value="1"/>
</dbReference>
<evidence type="ECO:0000259" key="7">
    <source>
        <dbReference type="PROSITE" id="PS51698"/>
    </source>
</evidence>
<gene>
    <name evidence="8" type="ORF">AFUS01_LOCUS11890</name>
</gene>
<dbReference type="GO" id="GO:0006515">
    <property type="term" value="P:protein quality control for misfolded or incompletely synthesized proteins"/>
    <property type="evidence" value="ECO:0007669"/>
    <property type="project" value="TreeGrafter"/>
</dbReference>
<dbReference type="EMBL" id="CAJVCH010092373">
    <property type="protein sequence ID" value="CAG7722773.1"/>
    <property type="molecule type" value="Genomic_DNA"/>
</dbReference>
<evidence type="ECO:0000313" key="8">
    <source>
        <dbReference type="EMBL" id="CAG7722773.1"/>
    </source>
</evidence>
<keyword evidence="3" id="KW-0808">Transferase</keyword>
<dbReference type="GO" id="GO:0043161">
    <property type="term" value="P:proteasome-mediated ubiquitin-dependent protein catabolic process"/>
    <property type="evidence" value="ECO:0007669"/>
    <property type="project" value="TreeGrafter"/>
</dbReference>
<dbReference type="AlphaFoldDB" id="A0A8J2JPB5"/>
<dbReference type="Proteomes" id="UP000708208">
    <property type="component" value="Unassembled WGS sequence"/>
</dbReference>
<dbReference type="GO" id="GO:0030018">
    <property type="term" value="C:Z disc"/>
    <property type="evidence" value="ECO:0007669"/>
    <property type="project" value="TreeGrafter"/>
</dbReference>
<dbReference type="EC" id="2.3.2.27" evidence="2"/>
<dbReference type="GO" id="GO:0071218">
    <property type="term" value="P:cellular response to misfolded protein"/>
    <property type="evidence" value="ECO:0007669"/>
    <property type="project" value="TreeGrafter"/>
</dbReference>
<keyword evidence="9" id="KW-1185">Reference proteome</keyword>
<dbReference type="InterPro" id="IPR003613">
    <property type="entry name" value="Ubox_domain"/>
</dbReference>
<comment type="catalytic activity">
    <reaction evidence="1">
        <text>S-ubiquitinyl-[E2 ubiquitin-conjugating enzyme]-L-cysteine + [acceptor protein]-L-lysine = [E2 ubiquitin-conjugating enzyme]-L-cysteine + N(6)-ubiquitinyl-[acceptor protein]-L-lysine.</text>
        <dbReference type="EC" id="2.3.2.27"/>
    </reaction>
</comment>
<evidence type="ECO:0000256" key="5">
    <source>
        <dbReference type="ARBA" id="ARBA00022786"/>
    </source>
</evidence>
<evidence type="ECO:0000256" key="4">
    <source>
        <dbReference type="ARBA" id="ARBA00022737"/>
    </source>
</evidence>
<keyword evidence="6" id="KW-0802">TPR repeat</keyword>
<dbReference type="SMART" id="SM00504">
    <property type="entry name" value="Ubox"/>
    <property type="match status" value="1"/>
</dbReference>
<evidence type="ECO:0000256" key="3">
    <source>
        <dbReference type="ARBA" id="ARBA00022679"/>
    </source>
</evidence>
<keyword evidence="5" id="KW-0833">Ubl conjugation pathway</keyword>
<dbReference type="GO" id="GO:0061630">
    <property type="term" value="F:ubiquitin protein ligase activity"/>
    <property type="evidence" value="ECO:0007669"/>
    <property type="project" value="UniProtKB-EC"/>
</dbReference>
<accession>A0A8J2JPB5</accession>
<dbReference type="GO" id="GO:0045862">
    <property type="term" value="P:positive regulation of proteolysis"/>
    <property type="evidence" value="ECO:0007669"/>
    <property type="project" value="TreeGrafter"/>
</dbReference>